<dbReference type="InterPro" id="IPR023614">
    <property type="entry name" value="Porin_dom_sf"/>
</dbReference>
<evidence type="ECO:0000256" key="4">
    <source>
        <dbReference type="SAM" id="SignalP"/>
    </source>
</evidence>
<comment type="caution">
    <text evidence="5">The sequence shown here is derived from an EMBL/GenBank/DDBJ whole genome shotgun (WGS) entry which is preliminary data.</text>
</comment>
<keyword evidence="3 4" id="KW-0732">Signal</keyword>
<dbReference type="Pfam" id="PF03573">
    <property type="entry name" value="OprD"/>
    <property type="match status" value="1"/>
</dbReference>
<dbReference type="PANTHER" id="PTHR34596:SF2">
    <property type="entry name" value="CHITOPORIN"/>
    <property type="match status" value="1"/>
</dbReference>
<sequence>MKKTPWWVGVCLCPLFSQVVHAEFIADSKAELTLRNFYFDRDYKKDPYPYTAARDWAQGLIFKGQSGYTEGTVGFGVDVLAMAGFNLMGSRADDYAR</sequence>
<dbReference type="GO" id="GO:0016020">
    <property type="term" value="C:membrane"/>
    <property type="evidence" value="ECO:0007669"/>
    <property type="project" value="InterPro"/>
</dbReference>
<dbReference type="Proteomes" id="UP000280073">
    <property type="component" value="Unassembled WGS sequence"/>
</dbReference>
<reference evidence="5 6" key="1">
    <citation type="submission" date="2018-10" db="EMBL/GenBank/DDBJ databases">
        <title>GWAS and RNA-Seq identify cryptic mechanisms of antimicrobial resistance in Acinetobacter baumannii.</title>
        <authorList>
            <person name="Sahl J.W."/>
        </authorList>
    </citation>
    <scope>NUCLEOTIDE SEQUENCE [LARGE SCALE GENOMIC DNA]</scope>
    <source>
        <strain evidence="5 6">TG28175</strain>
    </source>
</reference>
<dbReference type="AlphaFoldDB" id="A0A429MJE9"/>
<name>A0A429MJE9_ACIBA</name>
<keyword evidence="2" id="KW-0813">Transport</keyword>
<dbReference type="PANTHER" id="PTHR34596">
    <property type="entry name" value="CHITOPORIN"/>
    <property type="match status" value="1"/>
</dbReference>
<feature type="signal peptide" evidence="4">
    <location>
        <begin position="1"/>
        <end position="22"/>
    </location>
</feature>
<evidence type="ECO:0000256" key="2">
    <source>
        <dbReference type="ARBA" id="ARBA00022448"/>
    </source>
</evidence>
<feature type="non-terminal residue" evidence="5">
    <location>
        <position position="97"/>
    </location>
</feature>
<gene>
    <name evidence="5" type="ORF">EA686_22840</name>
</gene>
<dbReference type="EMBL" id="RFDI01001662">
    <property type="protein sequence ID" value="RSR38865.1"/>
    <property type="molecule type" value="Genomic_DNA"/>
</dbReference>
<dbReference type="GO" id="GO:0015288">
    <property type="term" value="F:porin activity"/>
    <property type="evidence" value="ECO:0007669"/>
    <property type="project" value="TreeGrafter"/>
</dbReference>
<dbReference type="Gene3D" id="2.40.160.10">
    <property type="entry name" value="Porin"/>
    <property type="match status" value="1"/>
</dbReference>
<comment type="similarity">
    <text evidence="1">Belongs to the outer membrane porin (Opr) (TC 1.B.25) family.</text>
</comment>
<evidence type="ECO:0000313" key="5">
    <source>
        <dbReference type="EMBL" id="RSR38865.1"/>
    </source>
</evidence>
<evidence type="ECO:0000256" key="1">
    <source>
        <dbReference type="ARBA" id="ARBA00009075"/>
    </source>
</evidence>
<organism evidence="5 6">
    <name type="scientific">Acinetobacter baumannii</name>
    <dbReference type="NCBI Taxonomy" id="470"/>
    <lineage>
        <taxon>Bacteria</taxon>
        <taxon>Pseudomonadati</taxon>
        <taxon>Pseudomonadota</taxon>
        <taxon>Gammaproteobacteria</taxon>
        <taxon>Moraxellales</taxon>
        <taxon>Moraxellaceae</taxon>
        <taxon>Acinetobacter</taxon>
        <taxon>Acinetobacter calcoaceticus/baumannii complex</taxon>
    </lineage>
</organism>
<evidence type="ECO:0000256" key="3">
    <source>
        <dbReference type="ARBA" id="ARBA00022729"/>
    </source>
</evidence>
<protein>
    <submittedName>
        <fullName evidence="5">Outer membrane porin, OprD family</fullName>
    </submittedName>
</protein>
<proteinExistence type="inferred from homology"/>
<feature type="chain" id="PRO_5019519457" evidence="4">
    <location>
        <begin position="23"/>
        <end position="97"/>
    </location>
</feature>
<evidence type="ECO:0000313" key="6">
    <source>
        <dbReference type="Proteomes" id="UP000280073"/>
    </source>
</evidence>
<dbReference type="InterPro" id="IPR005318">
    <property type="entry name" value="OM_porin_bac"/>
</dbReference>
<accession>A0A429MJE9</accession>